<dbReference type="GO" id="GO:0016020">
    <property type="term" value="C:membrane"/>
    <property type="evidence" value="ECO:0007669"/>
    <property type="project" value="GOC"/>
</dbReference>
<evidence type="ECO:0000313" key="2">
    <source>
        <dbReference type="EMBL" id="OSX59313.1"/>
    </source>
</evidence>
<dbReference type="OrthoDB" id="2124888at2759"/>
<dbReference type="GO" id="GO:0046521">
    <property type="term" value="P:sphingoid catabolic process"/>
    <property type="evidence" value="ECO:0007669"/>
    <property type="project" value="TreeGrafter"/>
</dbReference>
<keyword evidence="3" id="KW-1185">Reference proteome</keyword>
<evidence type="ECO:0008006" key="4">
    <source>
        <dbReference type="Google" id="ProtNLM"/>
    </source>
</evidence>
<reference evidence="2 3" key="1">
    <citation type="submission" date="2017-04" db="EMBL/GenBank/DDBJ databases">
        <title>Genome Sequence of the Model Brown-Rot Fungus Postia placenta SB12.</title>
        <authorList>
            <consortium name="DOE Joint Genome Institute"/>
            <person name="Gaskell J."/>
            <person name="Kersten P."/>
            <person name="Larrondo L.F."/>
            <person name="Canessa P."/>
            <person name="Martinez D."/>
            <person name="Hibbett D."/>
            <person name="Schmoll M."/>
            <person name="Kubicek C.P."/>
            <person name="Martinez A.T."/>
            <person name="Yadav J."/>
            <person name="Master E."/>
            <person name="Magnuson J.K."/>
            <person name="James T."/>
            <person name="Yaver D."/>
            <person name="Berka R."/>
            <person name="Labutti K."/>
            <person name="Lipzen A."/>
            <person name="Aerts A."/>
            <person name="Barry K."/>
            <person name="Henrissat B."/>
            <person name="Blanchette R."/>
            <person name="Grigoriev I."/>
            <person name="Cullen D."/>
        </authorList>
    </citation>
    <scope>NUCLEOTIDE SEQUENCE [LARGE SCALE GENOMIC DNA]</scope>
    <source>
        <strain evidence="2 3">MAD-698-R-SB12</strain>
    </source>
</reference>
<feature type="transmembrane region" description="Helical" evidence="1">
    <location>
        <begin position="59"/>
        <end position="80"/>
    </location>
</feature>
<dbReference type="AlphaFoldDB" id="A0A1X6MT17"/>
<keyword evidence="1" id="KW-0472">Membrane</keyword>
<keyword evidence="1" id="KW-1133">Transmembrane helix</keyword>
<evidence type="ECO:0000256" key="1">
    <source>
        <dbReference type="SAM" id="Phobius"/>
    </source>
</evidence>
<dbReference type="GO" id="GO:0005783">
    <property type="term" value="C:endoplasmic reticulum"/>
    <property type="evidence" value="ECO:0007669"/>
    <property type="project" value="TreeGrafter"/>
</dbReference>
<dbReference type="RefSeq" id="XP_024336107.1">
    <property type="nucleotide sequence ID" value="XM_024482146.1"/>
</dbReference>
<accession>A0A1X6MT17</accession>
<gene>
    <name evidence="2" type="ORF">POSPLADRAFT_1067138</name>
</gene>
<dbReference type="PANTHER" id="PTHR28026">
    <property type="entry name" value="DUF962 DOMAIN PROTEIN (AFU_ORTHOLOGUE AFUA_8G05310)"/>
    <property type="match status" value="1"/>
</dbReference>
<dbReference type="Proteomes" id="UP000194127">
    <property type="component" value="Unassembled WGS sequence"/>
</dbReference>
<organism evidence="2 3">
    <name type="scientific">Postia placenta MAD-698-R-SB12</name>
    <dbReference type="NCBI Taxonomy" id="670580"/>
    <lineage>
        <taxon>Eukaryota</taxon>
        <taxon>Fungi</taxon>
        <taxon>Dikarya</taxon>
        <taxon>Basidiomycota</taxon>
        <taxon>Agaricomycotina</taxon>
        <taxon>Agaricomycetes</taxon>
        <taxon>Polyporales</taxon>
        <taxon>Adustoporiaceae</taxon>
        <taxon>Rhodonia</taxon>
    </lineage>
</organism>
<name>A0A1X6MT17_9APHY</name>
<dbReference type="InterPro" id="IPR009305">
    <property type="entry name" value="Mpo1-like"/>
</dbReference>
<dbReference type="GeneID" id="36327096"/>
<evidence type="ECO:0000313" key="3">
    <source>
        <dbReference type="Proteomes" id="UP000194127"/>
    </source>
</evidence>
<feature type="transmembrane region" description="Helical" evidence="1">
    <location>
        <begin position="31"/>
        <end position="52"/>
    </location>
</feature>
<sequence>MAQSPWSVLTFYGAYHSNPINITIHEVCVPILLWTFQVMASVLPVPAFIPAVHVAINQWFTFDLNVPALHALLYIIYYFALEPTAAALYVPQLALSLLTATAFSYTPDAIKYATALHIGSWIAQFVGHYGPEGRSPALLDNIVGAVVLAPFFVHLEILFALGYKPELHRELKNSIGTEILKIKRAKKASKREDE</sequence>
<dbReference type="EMBL" id="KZ110602">
    <property type="protein sequence ID" value="OSX59313.1"/>
    <property type="molecule type" value="Genomic_DNA"/>
</dbReference>
<protein>
    <recommendedName>
        <fullName evidence="4">DUF962-domain-containing protein</fullName>
    </recommendedName>
</protein>
<keyword evidence="1" id="KW-0812">Transmembrane</keyword>
<feature type="transmembrane region" description="Helical" evidence="1">
    <location>
        <begin position="142"/>
        <end position="163"/>
    </location>
</feature>
<dbReference type="Pfam" id="PF06127">
    <property type="entry name" value="Mpo1-like"/>
    <property type="match status" value="1"/>
</dbReference>
<dbReference type="PANTHER" id="PTHR28026:SF9">
    <property type="entry name" value="2-HYDROXY-PALMITIC ACID DIOXYGENASE MPO1"/>
    <property type="match status" value="1"/>
</dbReference>
<proteinExistence type="predicted"/>